<reference evidence="1" key="1">
    <citation type="submission" date="2020-04" db="EMBL/GenBank/DDBJ databases">
        <title>A chromosome-scale assembly and high-density genetic map of the yellow drum (Nibea albiflora) genome.</title>
        <authorList>
            <person name="Xu D."/>
            <person name="Zhang W."/>
            <person name="Chen R."/>
            <person name="Tan P."/>
            <person name="Wang L."/>
            <person name="Song H."/>
            <person name="Tian L."/>
            <person name="Zhu Q."/>
            <person name="Wang B."/>
        </authorList>
    </citation>
    <scope>NUCLEOTIDE SEQUENCE</scope>
    <source>
        <tissue evidence="1">Muscle</tissue>
    </source>
</reference>
<name>A0ACB7FIG3_NIBAL</name>
<gene>
    <name evidence="1" type="ORF">GBF38_015975</name>
</gene>
<proteinExistence type="predicted"/>
<protein>
    <submittedName>
        <fullName evidence="1">Uncharacterized protein</fullName>
    </submittedName>
</protein>
<keyword evidence="2" id="KW-1185">Reference proteome</keyword>
<sequence>MQPSGLSDHSAVGGCASGSGGFTEQSRSCKPNLWCGSSVELRISGRISPVLRLEPPHALRRPGEHFQAASMHRTGTQPS</sequence>
<organism evidence="1 2">
    <name type="scientific">Nibea albiflora</name>
    <name type="common">Yellow drum</name>
    <name type="synonym">Corvina albiflora</name>
    <dbReference type="NCBI Taxonomy" id="240163"/>
    <lineage>
        <taxon>Eukaryota</taxon>
        <taxon>Metazoa</taxon>
        <taxon>Chordata</taxon>
        <taxon>Craniata</taxon>
        <taxon>Vertebrata</taxon>
        <taxon>Euteleostomi</taxon>
        <taxon>Actinopterygii</taxon>
        <taxon>Neopterygii</taxon>
        <taxon>Teleostei</taxon>
        <taxon>Neoteleostei</taxon>
        <taxon>Acanthomorphata</taxon>
        <taxon>Eupercaria</taxon>
        <taxon>Sciaenidae</taxon>
        <taxon>Nibea</taxon>
    </lineage>
</organism>
<dbReference type="Proteomes" id="UP000805704">
    <property type="component" value="Chromosome 10"/>
</dbReference>
<accession>A0ACB7FIG3</accession>
<evidence type="ECO:0000313" key="2">
    <source>
        <dbReference type="Proteomes" id="UP000805704"/>
    </source>
</evidence>
<evidence type="ECO:0000313" key="1">
    <source>
        <dbReference type="EMBL" id="KAG8013803.1"/>
    </source>
</evidence>
<comment type="caution">
    <text evidence="1">The sequence shown here is derived from an EMBL/GenBank/DDBJ whole genome shotgun (WGS) entry which is preliminary data.</text>
</comment>
<dbReference type="EMBL" id="CM024798">
    <property type="protein sequence ID" value="KAG8013803.1"/>
    <property type="molecule type" value="Genomic_DNA"/>
</dbReference>